<evidence type="ECO:0000313" key="1">
    <source>
        <dbReference type="EMBL" id="TEB32471.1"/>
    </source>
</evidence>
<name>A0A4Y7TEP1_COPMI</name>
<reference evidence="1 2" key="1">
    <citation type="journal article" date="2019" name="Nat. Ecol. Evol.">
        <title>Megaphylogeny resolves global patterns of mushroom evolution.</title>
        <authorList>
            <person name="Varga T."/>
            <person name="Krizsan K."/>
            <person name="Foldi C."/>
            <person name="Dima B."/>
            <person name="Sanchez-Garcia M."/>
            <person name="Sanchez-Ramirez S."/>
            <person name="Szollosi G.J."/>
            <person name="Szarkandi J.G."/>
            <person name="Papp V."/>
            <person name="Albert L."/>
            <person name="Andreopoulos W."/>
            <person name="Angelini C."/>
            <person name="Antonin V."/>
            <person name="Barry K.W."/>
            <person name="Bougher N.L."/>
            <person name="Buchanan P."/>
            <person name="Buyck B."/>
            <person name="Bense V."/>
            <person name="Catcheside P."/>
            <person name="Chovatia M."/>
            <person name="Cooper J."/>
            <person name="Damon W."/>
            <person name="Desjardin D."/>
            <person name="Finy P."/>
            <person name="Geml J."/>
            <person name="Haridas S."/>
            <person name="Hughes K."/>
            <person name="Justo A."/>
            <person name="Karasinski D."/>
            <person name="Kautmanova I."/>
            <person name="Kiss B."/>
            <person name="Kocsube S."/>
            <person name="Kotiranta H."/>
            <person name="LaButti K.M."/>
            <person name="Lechner B.E."/>
            <person name="Liimatainen K."/>
            <person name="Lipzen A."/>
            <person name="Lukacs Z."/>
            <person name="Mihaltcheva S."/>
            <person name="Morgado L.N."/>
            <person name="Niskanen T."/>
            <person name="Noordeloos M.E."/>
            <person name="Ohm R.A."/>
            <person name="Ortiz-Santana B."/>
            <person name="Ovrebo C."/>
            <person name="Racz N."/>
            <person name="Riley R."/>
            <person name="Savchenko A."/>
            <person name="Shiryaev A."/>
            <person name="Soop K."/>
            <person name="Spirin V."/>
            <person name="Szebenyi C."/>
            <person name="Tomsovsky M."/>
            <person name="Tulloss R.E."/>
            <person name="Uehling J."/>
            <person name="Grigoriev I.V."/>
            <person name="Vagvolgyi C."/>
            <person name="Papp T."/>
            <person name="Martin F.M."/>
            <person name="Miettinen O."/>
            <person name="Hibbett D.S."/>
            <person name="Nagy L.G."/>
        </authorList>
    </citation>
    <scope>NUCLEOTIDE SEQUENCE [LARGE SCALE GENOMIC DNA]</scope>
    <source>
        <strain evidence="1 2">FP101781</strain>
    </source>
</reference>
<evidence type="ECO:0000313" key="2">
    <source>
        <dbReference type="Proteomes" id="UP000298030"/>
    </source>
</evidence>
<organism evidence="1 2">
    <name type="scientific">Coprinellus micaceus</name>
    <name type="common">Glistening ink-cap mushroom</name>
    <name type="synonym">Coprinus micaceus</name>
    <dbReference type="NCBI Taxonomy" id="71717"/>
    <lineage>
        <taxon>Eukaryota</taxon>
        <taxon>Fungi</taxon>
        <taxon>Dikarya</taxon>
        <taxon>Basidiomycota</taxon>
        <taxon>Agaricomycotina</taxon>
        <taxon>Agaricomycetes</taxon>
        <taxon>Agaricomycetidae</taxon>
        <taxon>Agaricales</taxon>
        <taxon>Agaricineae</taxon>
        <taxon>Psathyrellaceae</taxon>
        <taxon>Coprinellus</taxon>
    </lineage>
</organism>
<comment type="caution">
    <text evidence="1">The sequence shown here is derived from an EMBL/GenBank/DDBJ whole genome shotgun (WGS) entry which is preliminary data.</text>
</comment>
<dbReference type="AlphaFoldDB" id="A0A4Y7TEP1"/>
<proteinExistence type="predicted"/>
<dbReference type="EMBL" id="QPFP01000015">
    <property type="protein sequence ID" value="TEB32471.1"/>
    <property type="molecule type" value="Genomic_DNA"/>
</dbReference>
<accession>A0A4Y7TEP1</accession>
<protein>
    <submittedName>
        <fullName evidence="1">Uncharacterized protein</fullName>
    </submittedName>
</protein>
<keyword evidence="2" id="KW-1185">Reference proteome</keyword>
<sequence length="195" mass="22157">MEEALQTPEVVGLISDSIITANDKLAFALTQKAFLEPALDSLWSSLTSFRSLLACLPSDLYETQTQSSPYDSERGFTVVSFLRTLNRADLKRYRTYYAPRIREFKPKLSTIFSMKAMKALRQATRKPGALSPCIKKLSWFPRDDLEDHLGLPHAVKLMSFADLFLAPATIWSIAFEMFPSTRPVHRFSHCPAVEY</sequence>
<dbReference type="OrthoDB" id="3255541at2759"/>
<dbReference type="Proteomes" id="UP000298030">
    <property type="component" value="Unassembled WGS sequence"/>
</dbReference>
<gene>
    <name evidence="1" type="ORF">FA13DRAFT_1731684</name>
</gene>